<keyword evidence="12 18" id="KW-1133">Transmembrane helix</keyword>
<dbReference type="InterPro" id="IPR027417">
    <property type="entry name" value="P-loop_NTPase"/>
</dbReference>
<evidence type="ECO:0000256" key="9">
    <source>
        <dbReference type="ARBA" id="ARBA00022787"/>
    </source>
</evidence>
<dbReference type="FunCoup" id="A0A066VZI7">
    <property type="interactions" value="318"/>
</dbReference>
<dbReference type="PROSITE" id="PS51421">
    <property type="entry name" value="RAS"/>
    <property type="match status" value="1"/>
</dbReference>
<dbReference type="AlphaFoldDB" id="A0A066VZI7"/>
<evidence type="ECO:0000256" key="17">
    <source>
        <dbReference type="SAM" id="MobiDB-lite"/>
    </source>
</evidence>
<dbReference type="Gene3D" id="3.40.50.300">
    <property type="entry name" value="P-loop containing nucleotide triphosphate hydrolases"/>
    <property type="match status" value="2"/>
</dbReference>
<dbReference type="GO" id="GO:0003924">
    <property type="term" value="F:GTPase activity"/>
    <property type="evidence" value="ECO:0007669"/>
    <property type="project" value="InterPro"/>
</dbReference>
<keyword evidence="13" id="KW-0496">Mitochondrion</keyword>
<evidence type="ECO:0000256" key="8">
    <source>
        <dbReference type="ARBA" id="ARBA00022741"/>
    </source>
</evidence>
<keyword evidence="14" id="KW-0342">GTP-binding</keyword>
<name>A0A066VZI7_TILAU</name>
<dbReference type="FunFam" id="3.40.50.300:FF:000553">
    <property type="entry name" value="Mitochondrial Rho GTPase"/>
    <property type="match status" value="1"/>
</dbReference>
<dbReference type="GeneID" id="25262878"/>
<dbReference type="RefSeq" id="XP_013243773.1">
    <property type="nucleotide sequence ID" value="XM_013388319.1"/>
</dbReference>
<keyword evidence="22" id="KW-1185">Reference proteome</keyword>
<dbReference type="InterPro" id="IPR052266">
    <property type="entry name" value="Miro-EF-hand_domain"/>
</dbReference>
<comment type="caution">
    <text evidence="21">The sequence shown here is derived from an EMBL/GenBank/DDBJ whole genome shotgun (WGS) entry which is preliminary data.</text>
</comment>
<dbReference type="InterPro" id="IPR018247">
    <property type="entry name" value="EF_Hand_1_Ca_BS"/>
</dbReference>
<protein>
    <recommendedName>
        <fullName evidence="4">Mitochondrial Rho GTPase 1</fullName>
    </recommendedName>
    <alternativeName>
        <fullName evidence="16">GTPase EF-hand protein of mitochondria 1</fullName>
    </alternativeName>
</protein>
<keyword evidence="15 18" id="KW-0472">Membrane</keyword>
<evidence type="ECO:0000256" key="3">
    <source>
        <dbReference type="ARBA" id="ARBA00007981"/>
    </source>
</evidence>
<evidence type="ECO:0000256" key="15">
    <source>
        <dbReference type="ARBA" id="ARBA00023136"/>
    </source>
</evidence>
<dbReference type="SMART" id="SM00174">
    <property type="entry name" value="RHO"/>
    <property type="match status" value="1"/>
</dbReference>
<evidence type="ECO:0000256" key="12">
    <source>
        <dbReference type="ARBA" id="ARBA00022989"/>
    </source>
</evidence>
<keyword evidence="10" id="KW-0378">Hydrolase</keyword>
<comment type="subcellular location">
    <subcellularLocation>
        <location evidence="2">Mitochondrion outer membrane</location>
        <topology evidence="2">Single-pass type IV membrane protein</topology>
    </subcellularLocation>
</comment>
<evidence type="ECO:0000256" key="18">
    <source>
        <dbReference type="SAM" id="Phobius"/>
    </source>
</evidence>
<evidence type="ECO:0000256" key="5">
    <source>
        <dbReference type="ARBA" id="ARBA00022692"/>
    </source>
</evidence>
<dbReference type="InterPro" id="IPR002048">
    <property type="entry name" value="EF_hand_dom"/>
</dbReference>
<dbReference type="SMART" id="SM00175">
    <property type="entry name" value="RAB"/>
    <property type="match status" value="1"/>
</dbReference>
<feature type="domain" description="Miro" evidence="20">
    <location>
        <begin position="2"/>
        <end position="170"/>
    </location>
</feature>
<dbReference type="InterPro" id="IPR001806">
    <property type="entry name" value="Small_GTPase"/>
</dbReference>
<dbReference type="SMART" id="SM00173">
    <property type="entry name" value="RAS"/>
    <property type="match status" value="1"/>
</dbReference>
<proteinExistence type="inferred from homology"/>
<dbReference type="InParanoid" id="A0A066VZI7"/>
<organism evidence="21 22">
    <name type="scientific">Tilletiaria anomala (strain ATCC 24038 / CBS 436.72 / UBC 951)</name>
    <dbReference type="NCBI Taxonomy" id="1037660"/>
    <lineage>
        <taxon>Eukaryota</taxon>
        <taxon>Fungi</taxon>
        <taxon>Dikarya</taxon>
        <taxon>Basidiomycota</taxon>
        <taxon>Ustilaginomycotina</taxon>
        <taxon>Exobasidiomycetes</taxon>
        <taxon>Georgefischeriales</taxon>
        <taxon>Tilletiariaceae</taxon>
        <taxon>Tilletiaria</taxon>
    </lineage>
</organism>
<dbReference type="PANTHER" id="PTHR46819">
    <property type="entry name" value="EF-HAND CALCIUM-BINDING DOMAIN-CONTAINING PROTEIN 7"/>
    <property type="match status" value="1"/>
</dbReference>
<dbReference type="PROSITE" id="PS00018">
    <property type="entry name" value="EF_HAND_1"/>
    <property type="match status" value="1"/>
</dbReference>
<feature type="region of interest" description="Disordered" evidence="17">
    <location>
        <begin position="445"/>
        <end position="490"/>
    </location>
</feature>
<feature type="compositionally biased region" description="Polar residues" evidence="17">
    <location>
        <begin position="480"/>
        <end position="490"/>
    </location>
</feature>
<comment type="similarity">
    <text evidence="3">Belongs to the mitochondrial Rho GTPase family.</text>
</comment>
<evidence type="ECO:0000313" key="22">
    <source>
        <dbReference type="Proteomes" id="UP000027361"/>
    </source>
</evidence>
<dbReference type="PROSITE" id="PS50222">
    <property type="entry name" value="EF_HAND_2"/>
    <property type="match status" value="2"/>
</dbReference>
<dbReference type="CDD" id="cd01892">
    <property type="entry name" value="Miro2"/>
    <property type="match status" value="1"/>
</dbReference>
<feature type="transmembrane region" description="Helical" evidence="18">
    <location>
        <begin position="738"/>
        <end position="757"/>
    </location>
</feature>
<evidence type="ECO:0000256" key="14">
    <source>
        <dbReference type="ARBA" id="ARBA00023134"/>
    </source>
</evidence>
<feature type="domain" description="Miro" evidence="20">
    <location>
        <begin position="537"/>
        <end position="715"/>
    </location>
</feature>
<keyword evidence="11" id="KW-0106">Calcium</keyword>
<evidence type="ECO:0000256" key="2">
    <source>
        <dbReference type="ARBA" id="ARBA00004200"/>
    </source>
</evidence>
<dbReference type="SMART" id="SM00054">
    <property type="entry name" value="EFh"/>
    <property type="match status" value="2"/>
</dbReference>
<keyword evidence="8" id="KW-0547">Nucleotide-binding</keyword>
<dbReference type="PRINTS" id="PR00449">
    <property type="entry name" value="RASTRNSFRMNG"/>
</dbReference>
<evidence type="ECO:0000256" key="1">
    <source>
        <dbReference type="ARBA" id="ARBA00003481"/>
    </source>
</evidence>
<evidence type="ECO:0000256" key="13">
    <source>
        <dbReference type="ARBA" id="ARBA00023128"/>
    </source>
</evidence>
<evidence type="ECO:0000256" key="7">
    <source>
        <dbReference type="ARBA" id="ARBA00022737"/>
    </source>
</evidence>
<feature type="domain" description="EF-hand" evidence="19">
    <location>
        <begin position="186"/>
        <end position="221"/>
    </location>
</feature>
<keyword evidence="9" id="KW-1000">Mitochondrion outer membrane</keyword>
<evidence type="ECO:0000313" key="21">
    <source>
        <dbReference type="EMBL" id="KDN47152.1"/>
    </source>
</evidence>
<dbReference type="STRING" id="1037660.A0A066VZI7"/>
<evidence type="ECO:0000256" key="10">
    <source>
        <dbReference type="ARBA" id="ARBA00022801"/>
    </source>
</evidence>
<reference evidence="21 22" key="1">
    <citation type="submission" date="2014-05" db="EMBL/GenBank/DDBJ databases">
        <title>Draft genome sequence of a rare smut relative, Tilletiaria anomala UBC 951.</title>
        <authorList>
            <consortium name="DOE Joint Genome Institute"/>
            <person name="Toome M."/>
            <person name="Kuo A."/>
            <person name="Henrissat B."/>
            <person name="Lipzen A."/>
            <person name="Tritt A."/>
            <person name="Yoshinaga Y."/>
            <person name="Zane M."/>
            <person name="Barry K."/>
            <person name="Grigoriev I.V."/>
            <person name="Spatafora J.W."/>
            <person name="Aimea M.C."/>
        </authorList>
    </citation>
    <scope>NUCLEOTIDE SEQUENCE [LARGE SCALE GENOMIC DNA]</scope>
    <source>
        <strain evidence="21 22">UBC 951</strain>
    </source>
</reference>
<dbReference type="NCBIfam" id="TIGR00231">
    <property type="entry name" value="small_GTP"/>
    <property type="match status" value="1"/>
</dbReference>
<dbReference type="InterPro" id="IPR020860">
    <property type="entry name" value="MIRO_dom"/>
</dbReference>
<dbReference type="GO" id="GO:0005509">
    <property type="term" value="F:calcium ion binding"/>
    <property type="evidence" value="ECO:0007669"/>
    <property type="project" value="InterPro"/>
</dbReference>
<evidence type="ECO:0000256" key="4">
    <source>
        <dbReference type="ARBA" id="ARBA00019119"/>
    </source>
</evidence>
<dbReference type="PROSITE" id="PS51423">
    <property type="entry name" value="MIRO"/>
    <property type="match status" value="2"/>
</dbReference>
<dbReference type="GO" id="GO:0005525">
    <property type="term" value="F:GTP binding"/>
    <property type="evidence" value="ECO:0007669"/>
    <property type="project" value="UniProtKB-KW"/>
</dbReference>
<dbReference type="InterPro" id="IPR013567">
    <property type="entry name" value="EF_hand_assoc_2"/>
</dbReference>
<dbReference type="Pfam" id="PF08356">
    <property type="entry name" value="EF_assoc_2"/>
    <property type="match status" value="1"/>
</dbReference>
<dbReference type="InterPro" id="IPR011992">
    <property type="entry name" value="EF-hand-dom_pair"/>
</dbReference>
<dbReference type="Pfam" id="PF08355">
    <property type="entry name" value="EF_assoc_1"/>
    <property type="match status" value="1"/>
</dbReference>
<evidence type="ECO:0000259" key="19">
    <source>
        <dbReference type="PROSITE" id="PS50222"/>
    </source>
</evidence>
<dbReference type="PROSITE" id="PS51419">
    <property type="entry name" value="RAB"/>
    <property type="match status" value="1"/>
</dbReference>
<evidence type="ECO:0000256" key="11">
    <source>
        <dbReference type="ARBA" id="ARBA00022837"/>
    </source>
</evidence>
<dbReference type="SUPFAM" id="SSF47473">
    <property type="entry name" value="EF-hand"/>
    <property type="match status" value="1"/>
</dbReference>
<dbReference type="EMBL" id="JMSN01000031">
    <property type="protein sequence ID" value="KDN47152.1"/>
    <property type="molecule type" value="Genomic_DNA"/>
</dbReference>
<dbReference type="Proteomes" id="UP000027361">
    <property type="component" value="Unassembled WGS sequence"/>
</dbReference>
<accession>A0A066VZI7</accession>
<dbReference type="CDD" id="cd01893">
    <property type="entry name" value="Miro1"/>
    <property type="match status" value="1"/>
</dbReference>
<feature type="region of interest" description="Disordered" evidence="17">
    <location>
        <begin position="242"/>
        <end position="263"/>
    </location>
</feature>
<dbReference type="InterPro" id="IPR005225">
    <property type="entry name" value="Small_GTP-bd"/>
</dbReference>
<dbReference type="InterPro" id="IPR013566">
    <property type="entry name" value="EF_hand_assoc_1"/>
</dbReference>
<dbReference type="OrthoDB" id="10020961at2759"/>
<evidence type="ECO:0000256" key="6">
    <source>
        <dbReference type="ARBA" id="ARBA00022723"/>
    </source>
</evidence>
<dbReference type="Gene3D" id="1.10.238.10">
    <property type="entry name" value="EF-hand"/>
    <property type="match status" value="2"/>
</dbReference>
<dbReference type="FunFam" id="3.40.50.300:FF:001330">
    <property type="entry name" value="Mitochondrial Rho GTPase 1"/>
    <property type="match status" value="1"/>
</dbReference>
<keyword evidence="5 18" id="KW-0812">Transmembrane</keyword>
<dbReference type="Pfam" id="PF00071">
    <property type="entry name" value="Ras"/>
    <property type="match status" value="2"/>
</dbReference>
<dbReference type="PANTHER" id="PTHR46819:SF1">
    <property type="entry name" value="EF-HAND CALCIUM-BINDING DOMAIN-CONTAINING PROTEIN 7"/>
    <property type="match status" value="1"/>
</dbReference>
<sequence length="810" mass="87295">MRKDVRIVLAGDANVGKSTLITSLIKEQYVARVQKVLPEITLPVEVAPEGVVTKISDTSSSPEKRSHMESELRRANVICIVYSIEAPASFDRIPNYWLPYLRSLGINVPVILVGNKIDLRSGDVTNKALEEELAPIMTEFKEVETCVECSAKIPLNVSEVFYFAQKAVLYPTAPLYDSRSHALKPACVEALKRIFKLCDMDKDGLLNDYELNDFQRRCFDAPLQAQELEGIKDVVADGAREIGWSPEGNGSDPGLHNGGNGDYFGRASSSSDGGHSSYYDNPHLRDNGLTLAGFLYLHTLFIRRGRLETTWTALRTFGYGSDLALVDSFVHPPFHVSADCSVELSPHGYQFLTDIFEVHDKDHDSALSDEELANLFSTAPGNAHPWKGTGFPQETTITNEHGSVTLQGWLAQWSMTTLLDYRTTLAYMAYLGYPSFSALGMHVSTSTPPSLQSPVDELPGARRAGGDNTGAANGNGYGGHSNSSTAKGMNTLGASSPAPIFLRRKGKDALPHPDTTSALKVTNPRRADRKKKGRVQRNVFLALVFGGAGSGKTSLLRAMIGKRFSFEYEPTGIPISAVSAVEHAGAEKYLVLQEYGSHNEAEALRSTAKLNAADVIVYVYDSSDTNSFSHISNLRQKHSSSTLSYGYLLSGIPCLFVATKADLDLAVQRHEVQPDVYCRKLGIAIPGLGAGPLNVSVRMDQLAELFQRIVGIAVDSRGAVPGGRRADGALTGLTRGRWWLYVLFGVVCSTGGVLFVAKRYGSVHVRGIGLSASGSLPSAGGSTSSAGTPGAGAAWLGALWGNVAGGKREL</sequence>
<dbReference type="SUPFAM" id="SSF52540">
    <property type="entry name" value="P-loop containing nucleoside triphosphate hydrolases"/>
    <property type="match status" value="2"/>
</dbReference>
<evidence type="ECO:0000256" key="16">
    <source>
        <dbReference type="ARBA" id="ARBA00032646"/>
    </source>
</evidence>
<dbReference type="GO" id="GO:0005741">
    <property type="term" value="C:mitochondrial outer membrane"/>
    <property type="evidence" value="ECO:0007669"/>
    <property type="project" value="UniProtKB-SubCell"/>
</dbReference>
<gene>
    <name evidence="21" type="ORF">K437DRAFT_234839</name>
</gene>
<keyword evidence="6" id="KW-0479">Metal-binding</keyword>
<evidence type="ECO:0000259" key="20">
    <source>
        <dbReference type="PROSITE" id="PS51423"/>
    </source>
</evidence>
<comment type="function">
    <text evidence="1">Mitochondrial GTPase involved in mitochondrial trafficking. Probably involved in control of anterograde transport of mitochondria and their subcellular distribution.</text>
</comment>
<dbReference type="FunFam" id="1.10.238.10:FF:000474">
    <property type="entry name" value="Mitochondrial Rho GTPase 1"/>
    <property type="match status" value="1"/>
</dbReference>
<keyword evidence="7" id="KW-0677">Repeat</keyword>
<feature type="domain" description="EF-hand" evidence="19">
    <location>
        <begin position="347"/>
        <end position="382"/>
    </location>
</feature>
<dbReference type="HOGENOM" id="CLU_014255_3_0_1"/>